<dbReference type="Proteomes" id="UP000431092">
    <property type="component" value="Unassembled WGS sequence"/>
</dbReference>
<organism evidence="1 2">
    <name type="scientific">Arsenicicoccus cauae</name>
    <dbReference type="NCBI Taxonomy" id="2663847"/>
    <lineage>
        <taxon>Bacteria</taxon>
        <taxon>Bacillati</taxon>
        <taxon>Actinomycetota</taxon>
        <taxon>Actinomycetes</taxon>
        <taxon>Micrococcales</taxon>
        <taxon>Intrasporangiaceae</taxon>
        <taxon>Arsenicicoccus</taxon>
    </lineage>
</organism>
<dbReference type="RefSeq" id="WP_154593832.1">
    <property type="nucleotide sequence ID" value="NZ_CP171001.1"/>
</dbReference>
<dbReference type="EMBL" id="WLVL01000039">
    <property type="protein sequence ID" value="MTB72566.1"/>
    <property type="molecule type" value="Genomic_DNA"/>
</dbReference>
<keyword evidence="2" id="KW-1185">Reference proteome</keyword>
<protein>
    <recommendedName>
        <fullName evidence="3">5-bromo-4-chloroindolyl phosphate hydrolysis protein</fullName>
    </recommendedName>
</protein>
<dbReference type="AlphaFoldDB" id="A0A6I3IZX4"/>
<gene>
    <name evidence="1" type="ORF">GGG17_11415</name>
</gene>
<reference evidence="1 2" key="1">
    <citation type="submission" date="2019-11" db="EMBL/GenBank/DDBJ databases">
        <title>Whole genome sequencing identifies a novel species of the genus Arsenicicoccus isolated from human blood.</title>
        <authorList>
            <person name="Jeong J.H."/>
            <person name="Kweon O.J."/>
            <person name="Kim H.R."/>
            <person name="Kim T.-H."/>
            <person name="Ha S.-M."/>
            <person name="Lee M.-K."/>
        </authorList>
    </citation>
    <scope>NUCLEOTIDE SEQUENCE [LARGE SCALE GENOMIC DNA]</scope>
    <source>
        <strain evidence="1 2">MKL-02</strain>
    </source>
</reference>
<evidence type="ECO:0000313" key="2">
    <source>
        <dbReference type="Proteomes" id="UP000431092"/>
    </source>
</evidence>
<comment type="caution">
    <text evidence="1">The sequence shown here is derived from an EMBL/GenBank/DDBJ whole genome shotgun (WGS) entry which is preliminary data.</text>
</comment>
<evidence type="ECO:0008006" key="3">
    <source>
        <dbReference type="Google" id="ProtNLM"/>
    </source>
</evidence>
<name>A0A6I3IZX4_9MICO</name>
<evidence type="ECO:0000313" key="1">
    <source>
        <dbReference type="EMBL" id="MTB72566.1"/>
    </source>
</evidence>
<proteinExistence type="predicted"/>
<sequence>MAGNALTRYLASTKNIVGSVLGLGAAAVTVPTHLAGDWWPAAVVGLYAVGAAVAPGARGRGGLATGTQATQALIVDLRTDLQRLVDQTDRSANRLPEEGYLAFHRVVAVLRDILQRAEQLATSPDDLHVVQRTVRDYLPTSLQAYLNLPASYAREADGGEGRTPAEELTHQMQVLEQRLGSVQSAIYAGDAQTLTDQGRFLEEKFHHDGPTGGRGISLGD</sequence>
<accession>A0A6I3IZX4</accession>